<dbReference type="GeneID" id="78127492"/>
<dbReference type="GO" id="GO:0006355">
    <property type="term" value="P:regulation of DNA-templated transcription"/>
    <property type="evidence" value="ECO:0007669"/>
    <property type="project" value="InterPro"/>
</dbReference>
<dbReference type="InterPro" id="IPR013321">
    <property type="entry name" value="Arc_rbn_hlx_hlx"/>
</dbReference>
<dbReference type="EMBL" id="QDAG01000007">
    <property type="protein sequence ID" value="KAE8127728.1"/>
    <property type="molecule type" value="Genomic_DNA"/>
</dbReference>
<evidence type="ECO:0000313" key="3">
    <source>
        <dbReference type="Proteomes" id="UP000325415"/>
    </source>
</evidence>
<accession>A0A5N6RXN0</accession>
<sequence length="104" mass="11713">MVSTKEKTTLSLDREIKQEGTEILNDMGLNLSTFVEMGLRQTIKDGRLPFVPSVSQTYGGSRIPAHDVRRRINELNAATPQSAHDYLASLSPEDERRLLEERDA</sequence>
<gene>
    <name evidence="2" type="ORF">DDE84_07325</name>
</gene>
<proteinExistence type="predicted"/>
<organism evidence="2 3">
    <name type="scientific">Bifidobacterium tibiigranuli</name>
    <dbReference type="NCBI Taxonomy" id="2172043"/>
    <lineage>
        <taxon>Bacteria</taxon>
        <taxon>Bacillati</taxon>
        <taxon>Actinomycetota</taxon>
        <taxon>Actinomycetes</taxon>
        <taxon>Bifidobacteriales</taxon>
        <taxon>Bifidobacteriaceae</taxon>
        <taxon>Bifidobacterium</taxon>
    </lineage>
</organism>
<evidence type="ECO:0000256" key="1">
    <source>
        <dbReference type="SAM" id="MobiDB-lite"/>
    </source>
</evidence>
<dbReference type="OrthoDB" id="3193284at2"/>
<dbReference type="Gene3D" id="1.10.1220.10">
    <property type="entry name" value="Met repressor-like"/>
    <property type="match status" value="1"/>
</dbReference>
<reference evidence="2 3" key="1">
    <citation type="submission" date="2018-04" db="EMBL/GenBank/DDBJ databases">
        <authorList>
            <person name="Eckel V.P."/>
            <person name="Vogel R.F."/>
        </authorList>
    </citation>
    <scope>NUCLEOTIDE SEQUENCE [LARGE SCALE GENOMIC DNA]</scope>
    <source>
        <strain evidence="3">TMW 2.1764</strain>
    </source>
</reference>
<name>A0A5N6RXN0_9BIFI</name>
<comment type="caution">
    <text evidence="2">The sequence shown here is derived from an EMBL/GenBank/DDBJ whole genome shotgun (WGS) entry which is preliminary data.</text>
</comment>
<keyword evidence="3" id="KW-1185">Reference proteome</keyword>
<feature type="compositionally biased region" description="Basic and acidic residues" evidence="1">
    <location>
        <begin position="93"/>
        <end position="104"/>
    </location>
</feature>
<evidence type="ECO:0000313" key="2">
    <source>
        <dbReference type="EMBL" id="KAE8127728.1"/>
    </source>
</evidence>
<feature type="region of interest" description="Disordered" evidence="1">
    <location>
        <begin position="83"/>
        <end position="104"/>
    </location>
</feature>
<dbReference type="AlphaFoldDB" id="A0A5N6RXN0"/>
<dbReference type="RefSeq" id="WP_152581053.1">
    <property type="nucleotide sequence ID" value="NZ_QDAG01000007.1"/>
</dbReference>
<dbReference type="InterPro" id="IPR007337">
    <property type="entry name" value="RelB/DinJ"/>
</dbReference>
<protein>
    <submittedName>
        <fullName evidence="2">Translation repressor RelB</fullName>
    </submittedName>
</protein>
<dbReference type="Pfam" id="PF04221">
    <property type="entry name" value="RelB"/>
    <property type="match status" value="1"/>
</dbReference>
<dbReference type="Proteomes" id="UP000325415">
    <property type="component" value="Unassembled WGS sequence"/>
</dbReference>